<dbReference type="Pfam" id="PF05728">
    <property type="entry name" value="UPF0227"/>
    <property type="match status" value="1"/>
</dbReference>
<comment type="caution">
    <text evidence="1">The sequence shown here is derived from an EMBL/GenBank/DDBJ whole genome shotgun (WGS) entry which is preliminary data.</text>
</comment>
<dbReference type="InterPro" id="IPR008886">
    <property type="entry name" value="UPF0227/Esterase_YqiA"/>
</dbReference>
<dbReference type="Gene3D" id="3.40.50.1820">
    <property type="entry name" value="alpha/beta hydrolase"/>
    <property type="match status" value="1"/>
</dbReference>
<evidence type="ECO:0000313" key="1">
    <source>
        <dbReference type="EMBL" id="PJE79995.1"/>
    </source>
</evidence>
<sequence length="203" mass="23152">MHEPPFLIYLHGFNSSPLSEKAQITARYVQQVMPDVEIWIPQLPHSLEALQAMLVPVVEERIKYSPVYLIGSSLGGFIGTWLQNHLLTFYPESQVRLALLNPAVRPWELLPDYVGKHVNSYTGEEWVLTMEEVDYLHNMVVGSLIDPASVLLLVQKGDETLDYQQALDFYAECPFVVQEDGSHAFDRYEQLLPVICDFLQQGC</sequence>
<evidence type="ECO:0008006" key="2">
    <source>
        <dbReference type="Google" id="ProtNLM"/>
    </source>
</evidence>
<name>A0A2H9T9R2_9ZZZZ</name>
<organism evidence="1">
    <name type="scientific">invertebrate metagenome</name>
    <dbReference type="NCBI Taxonomy" id="1711999"/>
    <lineage>
        <taxon>unclassified sequences</taxon>
        <taxon>metagenomes</taxon>
        <taxon>organismal metagenomes</taxon>
    </lineage>
</organism>
<reference evidence="1" key="1">
    <citation type="journal article" date="2017" name="Appl. Environ. Microbiol.">
        <title>Molecular characterization of an Endozoicomonas-like organism causing infection in king scallop Pecten maximus L.</title>
        <authorList>
            <person name="Cano I."/>
            <person name="van Aerle R."/>
            <person name="Ross S."/>
            <person name="Verner-Jeffreys D.W."/>
            <person name="Paley R.K."/>
            <person name="Rimmer G."/>
            <person name="Ryder D."/>
            <person name="Hooper P."/>
            <person name="Stone D."/>
            <person name="Feist S.W."/>
        </authorList>
    </citation>
    <scope>NUCLEOTIDE SEQUENCE</scope>
</reference>
<proteinExistence type="predicted"/>
<accession>A0A2H9T9R2</accession>
<dbReference type="InterPro" id="IPR029058">
    <property type="entry name" value="AB_hydrolase_fold"/>
</dbReference>
<dbReference type="PANTHER" id="PTHR35602">
    <property type="entry name" value="ESTERASE YQIA-RELATED"/>
    <property type="match status" value="1"/>
</dbReference>
<dbReference type="SUPFAM" id="SSF53474">
    <property type="entry name" value="alpha/beta-Hydrolases"/>
    <property type="match status" value="1"/>
</dbReference>
<dbReference type="AlphaFoldDB" id="A0A2H9T9R2"/>
<protein>
    <recommendedName>
        <fullName evidence="2">Esterase YqiA</fullName>
    </recommendedName>
</protein>
<gene>
    <name evidence="1" type="ORF">CI610_01019</name>
</gene>
<dbReference type="EMBL" id="NSIT01000037">
    <property type="protein sequence ID" value="PJE79995.1"/>
    <property type="molecule type" value="Genomic_DNA"/>
</dbReference>
<dbReference type="PANTHER" id="PTHR35602:SF3">
    <property type="entry name" value="ESTERASE YQIA"/>
    <property type="match status" value="1"/>
</dbReference>